<dbReference type="SUPFAM" id="SSF50729">
    <property type="entry name" value="PH domain-like"/>
    <property type="match status" value="1"/>
</dbReference>
<evidence type="ECO:0000259" key="3">
    <source>
        <dbReference type="PROSITE" id="PS50003"/>
    </source>
</evidence>
<feature type="compositionally biased region" description="Low complexity" evidence="2">
    <location>
        <begin position="972"/>
        <end position="998"/>
    </location>
</feature>
<feature type="coiled-coil region" evidence="1">
    <location>
        <begin position="463"/>
        <end position="532"/>
    </location>
</feature>
<keyword evidence="1" id="KW-0175">Coiled coil</keyword>
<feature type="coiled-coil region" evidence="1">
    <location>
        <begin position="374"/>
        <end position="426"/>
    </location>
</feature>
<organism evidence="4 5">
    <name type="scientific">Seminavis robusta</name>
    <dbReference type="NCBI Taxonomy" id="568900"/>
    <lineage>
        <taxon>Eukaryota</taxon>
        <taxon>Sar</taxon>
        <taxon>Stramenopiles</taxon>
        <taxon>Ochrophyta</taxon>
        <taxon>Bacillariophyta</taxon>
        <taxon>Bacillariophyceae</taxon>
        <taxon>Bacillariophycidae</taxon>
        <taxon>Naviculales</taxon>
        <taxon>Naviculaceae</taxon>
        <taxon>Seminavis</taxon>
    </lineage>
</organism>
<feature type="compositionally biased region" description="Low complexity" evidence="2">
    <location>
        <begin position="859"/>
        <end position="872"/>
    </location>
</feature>
<evidence type="ECO:0000313" key="4">
    <source>
        <dbReference type="EMBL" id="CAB9514228.1"/>
    </source>
</evidence>
<feature type="compositionally biased region" description="Basic and acidic residues" evidence="2">
    <location>
        <begin position="925"/>
        <end position="935"/>
    </location>
</feature>
<evidence type="ECO:0000256" key="2">
    <source>
        <dbReference type="SAM" id="MobiDB-lite"/>
    </source>
</evidence>
<dbReference type="Gene3D" id="2.30.29.30">
    <property type="entry name" value="Pleckstrin-homology domain (PH domain)/Phosphotyrosine-binding domain (PTB)"/>
    <property type="match status" value="1"/>
</dbReference>
<dbReference type="Proteomes" id="UP001153069">
    <property type="component" value="Unassembled WGS sequence"/>
</dbReference>
<dbReference type="OrthoDB" id="43122at2759"/>
<sequence length="1077" mass="119528">MAAKQGLSAQISQASEDAKRAVLNRTSLTTSLWFSNLNTTCTIKSAPPRTPEVLSLLSTKSGWLFKRNEQHVWQTRWCCVVPHTFLYYFDANVLPGEAQPPVPSTALQEDWNQAVANGYPHRGNRKQQAPRSSLYFLPGGGAAANKDNHDNSGDHNSHHNNMHATHIHESSPTHAVHPPGGNNIPPASSESFASMQPAGIIDLECYTSVHRSAQNQLVLELAGDDAVNPDLRQFYFSAGSESETEGWTQALLGQRHTALMDETDAYKQVCDGFAQQLQVLHMEMDRAQKQAEDASEELYQVRSEMEDGRRSCWKLVEEVLDRQHSQAETASNGNNNMSNNPSIATSQSFRNELDAIRSQDISLLAPVQLLSDYTRCLEDTCNALQEENKQLQAKLSETKNSDHYHVQKLQEELEVTKAELERVQGRYSHDTGTLQKQLKARTKELEDLGKELASTRMETTMYQSSTRNKLTELQNHKKILKKEVLDLRHKLEDCQSELGLVKHKEKSNRLEVDQERKKAELLERYVDKMESQVKVQQNMMEMMSASGVGSVFGGSHYELSVPVSHAVHSPSTHPTSPPRRNIVLVNTPSNVSEGKEVINIHNGNTGGLQMPVLDKHGENGNRESDLVHLANDHHHTQRRFVEDDNKSHMSELTEDRTQKQFDALHYLRETRELRERELGDGRPASSNARILRYSAASPSPRGAPAPPAYIVGETTATGKYSSAIQQQHQQQLLQNFQNPQSAKLDTIHSSATAVTTPNRILPPDYNLPRSTRSPQPPPDQVMLENDNLISSSRSLGTGPQGRLSIAQRSRLQADQRTSTPVKVRLDSDSSVKQTLQQQARKEQPTSPTRTTGRMERRPSTSSRTSQGGGFFSSFGRKLEAAIDKSVFSVDVPAPKADRDDDDDSSSGSEDDESSAATPEPSSRYRCQEDERDRDLASTPVRKPALLTQESLDGPSTTGTRSGATYPTRNKVSSPTGSRTGASTTTSPRRSGYDSSSSFSDEKKTPTPDRTAPKRQLSLKERQQMQRAKQLQFLKDQGLIKDEVKDGASPSFDAGSVASTHLSSSGQVDSNVSSPRIR</sequence>
<feature type="region of interest" description="Disordered" evidence="2">
    <location>
        <begin position="324"/>
        <end position="344"/>
    </location>
</feature>
<feature type="region of interest" description="Disordered" evidence="2">
    <location>
        <begin position="756"/>
        <end position="872"/>
    </location>
</feature>
<feature type="compositionally biased region" description="Polar residues" evidence="2">
    <location>
        <begin position="830"/>
        <end position="851"/>
    </location>
</feature>
<dbReference type="InterPro" id="IPR011993">
    <property type="entry name" value="PH-like_dom_sf"/>
</dbReference>
<feature type="compositionally biased region" description="Basic and acidic residues" evidence="2">
    <location>
        <begin position="146"/>
        <end position="157"/>
    </location>
</feature>
<name>A0A9N8HKV8_9STRA</name>
<reference evidence="4" key="1">
    <citation type="submission" date="2020-06" db="EMBL/GenBank/DDBJ databases">
        <authorList>
            <consortium name="Plant Systems Biology data submission"/>
        </authorList>
    </citation>
    <scope>NUCLEOTIDE SEQUENCE</scope>
    <source>
        <strain evidence="4">D6</strain>
    </source>
</reference>
<feature type="compositionally biased region" description="Low complexity" evidence="2">
    <location>
        <begin position="1062"/>
        <end position="1077"/>
    </location>
</feature>
<dbReference type="EMBL" id="CAICTM010000639">
    <property type="protein sequence ID" value="CAB9514228.1"/>
    <property type="molecule type" value="Genomic_DNA"/>
</dbReference>
<feature type="compositionally biased region" description="Polar residues" evidence="2">
    <location>
        <begin position="806"/>
        <end position="820"/>
    </location>
</feature>
<proteinExistence type="predicted"/>
<feature type="region of interest" description="Disordered" evidence="2">
    <location>
        <begin position="117"/>
        <end position="191"/>
    </location>
</feature>
<feature type="compositionally biased region" description="Acidic residues" evidence="2">
    <location>
        <begin position="899"/>
        <end position="913"/>
    </location>
</feature>
<evidence type="ECO:0000313" key="5">
    <source>
        <dbReference type="Proteomes" id="UP001153069"/>
    </source>
</evidence>
<comment type="caution">
    <text evidence="4">The sequence shown here is derived from an EMBL/GenBank/DDBJ whole genome shotgun (WGS) entry which is preliminary data.</text>
</comment>
<dbReference type="AlphaFoldDB" id="A0A9N8HKV8"/>
<feature type="compositionally biased region" description="Polar residues" evidence="2">
    <location>
        <begin position="787"/>
        <end position="797"/>
    </location>
</feature>
<protein>
    <recommendedName>
        <fullName evidence="3">PH domain-containing protein</fullName>
    </recommendedName>
</protein>
<evidence type="ECO:0000256" key="1">
    <source>
        <dbReference type="SAM" id="Coils"/>
    </source>
</evidence>
<dbReference type="InterPro" id="IPR001849">
    <property type="entry name" value="PH_domain"/>
</dbReference>
<keyword evidence="5" id="KW-1185">Reference proteome</keyword>
<feature type="coiled-coil region" evidence="1">
    <location>
        <begin position="277"/>
        <end position="304"/>
    </location>
</feature>
<feature type="region of interest" description="Disordered" evidence="2">
    <location>
        <begin position="886"/>
        <end position="1077"/>
    </location>
</feature>
<feature type="compositionally biased region" description="Low complexity" evidence="2">
    <location>
        <begin position="331"/>
        <end position="342"/>
    </location>
</feature>
<dbReference type="SMART" id="SM00233">
    <property type="entry name" value="PH"/>
    <property type="match status" value="1"/>
</dbReference>
<dbReference type="PROSITE" id="PS50003">
    <property type="entry name" value="PH_DOMAIN"/>
    <property type="match status" value="1"/>
</dbReference>
<feature type="compositionally biased region" description="Polar residues" evidence="2">
    <location>
        <begin position="947"/>
        <end position="971"/>
    </location>
</feature>
<accession>A0A9N8HKV8</accession>
<gene>
    <name evidence="4" type="ORF">SEMRO_640_G179870.1</name>
</gene>
<feature type="domain" description="PH" evidence="3">
    <location>
        <begin position="57"/>
        <end position="256"/>
    </location>
</feature>